<evidence type="ECO:0000256" key="12">
    <source>
        <dbReference type="RuleBase" id="RU003357"/>
    </source>
</evidence>
<evidence type="ECO:0000256" key="2">
    <source>
        <dbReference type="ARBA" id="ARBA00009810"/>
    </source>
</evidence>
<feature type="domain" description="TonB-dependent receptor plug" evidence="15">
    <location>
        <begin position="47"/>
        <end position="166"/>
    </location>
</feature>
<evidence type="ECO:0000256" key="10">
    <source>
        <dbReference type="ARBA" id="ARBA00023237"/>
    </source>
</evidence>
<dbReference type="SUPFAM" id="SSF56935">
    <property type="entry name" value="Porins"/>
    <property type="match status" value="1"/>
</dbReference>
<reference evidence="17" key="1">
    <citation type="journal article" date="2019" name="Int. J. Syst. Evol. Microbiol.">
        <title>The Global Catalogue of Microorganisms (GCM) 10K type strain sequencing project: providing services to taxonomists for standard genome sequencing and annotation.</title>
        <authorList>
            <consortium name="The Broad Institute Genomics Platform"/>
            <consortium name="The Broad Institute Genome Sequencing Center for Infectious Disease"/>
            <person name="Wu L."/>
            <person name="Ma J."/>
        </authorList>
    </citation>
    <scope>NUCLEOTIDE SEQUENCE [LARGE SCALE GENOMIC DNA]</scope>
    <source>
        <strain evidence="17">SHR3</strain>
    </source>
</reference>
<evidence type="ECO:0000256" key="11">
    <source>
        <dbReference type="PROSITE-ProRule" id="PRU01360"/>
    </source>
</evidence>
<sequence>MLRLIALAAGVALGPIFSASAQEAPGDEAVRLKEVSVTSTRTERRLDNIPNTVTVTPRQRIEEEGARDIKDLFRDELDVSVRAAPTRFTAAGAATGRAGNEGINIRGLEGNQVLMLIDGIRVPNSFSFASFSTGRGDFLEVDGLQRVEVLRGPASIQFGSDGLAGAVSFRTMDPADLLKKDQAVGGFVRAGYASVDRSWASTLGLAGRDGRWQGMLLGTFRQGHEVDSHGGNDARNVDRTAPNPVDYRNGYLLGKAMFAVDAENQLGFTVERQRRRQDTEVYSARAKPPLAGTGVLDLDTDDRIERDRVSLEHRFTDVNANWVQRAETRFYWQDAEVRQFSDEDRNTAADRTRDNAYSSKIVGLSTLLESNLTGALNQRVTYGLDWSRAEISAVRDGTVAPFGETFPVKPFPDTTYTLLGAFVQSEIEAGAFSIIPGLRFDQYKLDPSAGGYGGGAVSDLSDRALTPRLGVVWRLMPAFAPYAQWARGFRAPTPDQVNNGFTNAASGYTSVGNPDLKAERANSAEIGFRGEAGGVRYSVAAFDNRYDDFISQQRVGGAGTVLDPTVFQYINLAKARIRGAEVRGEWTISPRWKASAGLAYARGDSETDGRRTPLDTVAPLKAILGVRYDDASWGARAHLTHTAKKDADRIAPADPAPFSPPSSTVLDLGVHWKPLRNLTVYANLDNVFDKRYWRWSDVRGLADTSPVRDAYTAPGRNFRASLRYDF</sequence>
<keyword evidence="7 12" id="KW-0798">TonB box</keyword>
<protein>
    <submittedName>
        <fullName evidence="16">TonB-dependent hemoglobin/transferrin/lactoferrin family receptor</fullName>
    </submittedName>
</protein>
<dbReference type="InterPro" id="IPR011276">
    <property type="entry name" value="TonB_haem/Hb_rcpt"/>
</dbReference>
<comment type="subcellular location">
    <subcellularLocation>
        <location evidence="1 11">Cell outer membrane</location>
        <topology evidence="1 11">Multi-pass membrane protein</topology>
    </subcellularLocation>
</comment>
<feature type="chain" id="PRO_5047107628" evidence="13">
    <location>
        <begin position="22"/>
        <end position="726"/>
    </location>
</feature>
<comment type="caution">
    <text evidence="16">The sequence shown here is derived from an EMBL/GenBank/DDBJ whole genome shotgun (WGS) entry which is preliminary data.</text>
</comment>
<comment type="similarity">
    <text evidence="2 11 12">Belongs to the TonB-dependent receptor family.</text>
</comment>
<dbReference type="PROSITE" id="PS52016">
    <property type="entry name" value="TONB_DEPENDENT_REC_3"/>
    <property type="match status" value="1"/>
</dbReference>
<dbReference type="InterPro" id="IPR037066">
    <property type="entry name" value="Plug_dom_sf"/>
</dbReference>
<keyword evidence="3 11" id="KW-0813">Transport</keyword>
<keyword evidence="4 11" id="KW-1134">Transmembrane beta strand</keyword>
<evidence type="ECO:0000259" key="15">
    <source>
        <dbReference type="Pfam" id="PF07715"/>
    </source>
</evidence>
<evidence type="ECO:0000256" key="1">
    <source>
        <dbReference type="ARBA" id="ARBA00004571"/>
    </source>
</evidence>
<evidence type="ECO:0000256" key="4">
    <source>
        <dbReference type="ARBA" id="ARBA00022452"/>
    </source>
</evidence>
<dbReference type="PANTHER" id="PTHR30069:SF29">
    <property type="entry name" value="HEMOGLOBIN AND HEMOGLOBIN-HAPTOGLOBIN-BINDING PROTEIN 1-RELATED"/>
    <property type="match status" value="1"/>
</dbReference>
<evidence type="ECO:0000256" key="13">
    <source>
        <dbReference type="SAM" id="SignalP"/>
    </source>
</evidence>
<dbReference type="InterPro" id="IPR000531">
    <property type="entry name" value="Beta-barrel_TonB"/>
</dbReference>
<evidence type="ECO:0000313" key="16">
    <source>
        <dbReference type="EMBL" id="MFC5770686.1"/>
    </source>
</evidence>
<evidence type="ECO:0000256" key="7">
    <source>
        <dbReference type="ARBA" id="ARBA00023077"/>
    </source>
</evidence>
<dbReference type="InterPro" id="IPR012910">
    <property type="entry name" value="Plug_dom"/>
</dbReference>
<evidence type="ECO:0000256" key="6">
    <source>
        <dbReference type="ARBA" id="ARBA00022729"/>
    </source>
</evidence>
<dbReference type="InterPro" id="IPR010949">
    <property type="entry name" value="TonB_Hb/transfer/lactofer_rcpt"/>
</dbReference>
<accession>A0ABW1AUK5</accession>
<dbReference type="Pfam" id="PF07715">
    <property type="entry name" value="Plug"/>
    <property type="match status" value="1"/>
</dbReference>
<dbReference type="NCBIfam" id="TIGR01785">
    <property type="entry name" value="TonB-hemin"/>
    <property type="match status" value="1"/>
</dbReference>
<keyword evidence="5 11" id="KW-0812">Transmembrane</keyword>
<dbReference type="Proteomes" id="UP001595974">
    <property type="component" value="Unassembled WGS sequence"/>
</dbReference>
<keyword evidence="17" id="KW-1185">Reference proteome</keyword>
<evidence type="ECO:0000256" key="9">
    <source>
        <dbReference type="ARBA" id="ARBA00023170"/>
    </source>
</evidence>
<feature type="signal peptide" evidence="13">
    <location>
        <begin position="1"/>
        <end position="21"/>
    </location>
</feature>
<evidence type="ECO:0000313" key="17">
    <source>
        <dbReference type="Proteomes" id="UP001595974"/>
    </source>
</evidence>
<evidence type="ECO:0000256" key="8">
    <source>
        <dbReference type="ARBA" id="ARBA00023136"/>
    </source>
</evidence>
<evidence type="ECO:0000256" key="3">
    <source>
        <dbReference type="ARBA" id="ARBA00022448"/>
    </source>
</evidence>
<gene>
    <name evidence="16" type="ORF">ACFPTN_14995</name>
</gene>
<evidence type="ECO:0000256" key="5">
    <source>
        <dbReference type="ARBA" id="ARBA00022692"/>
    </source>
</evidence>
<organism evidence="16 17">
    <name type="scientific">Thauera sinica</name>
    <dbReference type="NCBI Taxonomy" id="2665146"/>
    <lineage>
        <taxon>Bacteria</taxon>
        <taxon>Pseudomonadati</taxon>
        <taxon>Pseudomonadota</taxon>
        <taxon>Betaproteobacteria</taxon>
        <taxon>Rhodocyclales</taxon>
        <taxon>Zoogloeaceae</taxon>
        <taxon>Thauera</taxon>
    </lineage>
</organism>
<dbReference type="EMBL" id="JBHSOG010000054">
    <property type="protein sequence ID" value="MFC5770686.1"/>
    <property type="molecule type" value="Genomic_DNA"/>
</dbReference>
<dbReference type="PANTHER" id="PTHR30069">
    <property type="entry name" value="TONB-DEPENDENT OUTER MEMBRANE RECEPTOR"/>
    <property type="match status" value="1"/>
</dbReference>
<feature type="domain" description="TonB-dependent receptor-like beta-barrel" evidence="14">
    <location>
        <begin position="266"/>
        <end position="687"/>
    </location>
</feature>
<keyword evidence="10 11" id="KW-0998">Cell outer membrane</keyword>
<keyword evidence="6 13" id="KW-0732">Signal</keyword>
<dbReference type="Gene3D" id="2.40.170.20">
    <property type="entry name" value="TonB-dependent receptor, beta-barrel domain"/>
    <property type="match status" value="1"/>
</dbReference>
<dbReference type="InterPro" id="IPR039426">
    <property type="entry name" value="TonB-dep_rcpt-like"/>
</dbReference>
<evidence type="ECO:0000259" key="14">
    <source>
        <dbReference type="Pfam" id="PF00593"/>
    </source>
</evidence>
<dbReference type="CDD" id="cd01347">
    <property type="entry name" value="ligand_gated_channel"/>
    <property type="match status" value="1"/>
</dbReference>
<dbReference type="RefSeq" id="WP_096451061.1">
    <property type="nucleotide sequence ID" value="NZ_JBHSOG010000054.1"/>
</dbReference>
<keyword evidence="9 16" id="KW-0675">Receptor</keyword>
<dbReference type="Pfam" id="PF00593">
    <property type="entry name" value="TonB_dep_Rec_b-barrel"/>
    <property type="match status" value="1"/>
</dbReference>
<dbReference type="NCBIfam" id="TIGR01786">
    <property type="entry name" value="TonB-hemlactrns"/>
    <property type="match status" value="1"/>
</dbReference>
<name>A0ABW1AUK5_9RHOO</name>
<keyword evidence="8 11" id="KW-0472">Membrane</keyword>
<dbReference type="Gene3D" id="2.170.130.10">
    <property type="entry name" value="TonB-dependent receptor, plug domain"/>
    <property type="match status" value="1"/>
</dbReference>
<proteinExistence type="inferred from homology"/>
<dbReference type="InterPro" id="IPR036942">
    <property type="entry name" value="Beta-barrel_TonB_sf"/>
</dbReference>